<organism evidence="2 3">
    <name type="scientific">Psittacicella gerlachiana</name>
    <dbReference type="NCBI Taxonomy" id="2028574"/>
    <lineage>
        <taxon>Bacteria</taxon>
        <taxon>Pseudomonadati</taxon>
        <taxon>Pseudomonadota</taxon>
        <taxon>Gammaproteobacteria</taxon>
        <taxon>Pasteurellales</taxon>
        <taxon>Psittacicellaceae</taxon>
        <taxon>Psittacicella</taxon>
    </lineage>
</organism>
<evidence type="ECO:0000313" key="2">
    <source>
        <dbReference type="EMBL" id="RIY36041.1"/>
    </source>
</evidence>
<dbReference type="OrthoDB" id="9840096at2"/>
<accession>A0A3A1YER3</accession>
<dbReference type="EMBL" id="NRJF01000073">
    <property type="protein sequence ID" value="RIY36041.1"/>
    <property type="molecule type" value="Genomic_DNA"/>
</dbReference>
<feature type="region of interest" description="Disordered" evidence="1">
    <location>
        <begin position="1"/>
        <end position="20"/>
    </location>
</feature>
<protein>
    <submittedName>
        <fullName evidence="2">Uncharacterized protein</fullName>
    </submittedName>
</protein>
<comment type="caution">
    <text evidence="2">The sequence shown here is derived from an EMBL/GenBank/DDBJ whole genome shotgun (WGS) entry which is preliminary data.</text>
</comment>
<proteinExistence type="predicted"/>
<dbReference type="RefSeq" id="WP_119534507.1">
    <property type="nucleotide sequence ID" value="NZ_NRJF01000073.1"/>
</dbReference>
<name>A0A3A1YER3_9GAMM</name>
<sequence>MKKDSSLNELLSLDKDKSQNSNQGFWAKLFGKKPALTETQVKAKEQDFTELFKQETTTQVDDINLEPKTKSQNDLDLATTSSSIDLDHLAYGKNEEVAKKTSEKLWQEDELNSSAELELQEQEYPAQEQSLSSDPFARIKHETEILASLEAAESKLDDLEHLFTASNRTHARGQNDLFAEEDSQFAHNHNLTSELDLFPEQKPTIGQEQEREATTELVQEPSLENEVDFAQNLETSSAFTPTTTSEFIEANTDNDLLKNIVADIKNGTVATDFESSLEEQEEVEPVDDFFAQAEAQTLATQTLEETSDLAVVEPNPSLGGTLSEPVQEEVTSFQESLAEQPSFYDSLEQTNYKQNRIKPRFADNKQQLFQTQVVGNQQNLFFVHIPTLRFDEDFSVDLPLANKSVSVEQALTHFSGPDFTQMQAKMFTDKEGKGIPENLVALTDAALSIVNTSRIKKANKFFNADLSLRQNELRKSFEGRAIDLPQVRADSELVLWSTRQKFPAKNTSKRNHSEKVVAMRIRHAYDGEFFHLLALGILPQPRLSREELLKIFLETEMIAVQDIEKLRTRLAKEERTDKLIDLNPGLVRLTAQAWFQNNTADLKFTNQVFVSGKEKLVAPRTKAFYQNLLSLEQIRKISSSKVVSKELTESEVQASLEAQKIVSTQEVKASPSTLETKGTEAEKSNKGVVIPPPSFILAQEYKPKIIAAPQIVTMQPHEIRVIGEVGPQVQLQPEQEAQEENLSNQSLEIPVFNETKVENSDSEGEKSTVNLAQEQEADLFSFDMPIIDGQNFQAQEQVATAEEVVKQEANDEEFAFIDFRGQLDGNFNMPSVDNKK</sequence>
<dbReference type="AlphaFoldDB" id="A0A3A1YER3"/>
<keyword evidence="3" id="KW-1185">Reference proteome</keyword>
<feature type="compositionally biased region" description="Basic and acidic residues" evidence="1">
    <location>
        <begin position="1"/>
        <end position="18"/>
    </location>
</feature>
<reference evidence="2 3" key="1">
    <citation type="submission" date="2017-08" db="EMBL/GenBank/DDBJ databases">
        <title>Reclassification of Bisgaard taxon 37 and 44.</title>
        <authorList>
            <person name="Christensen H."/>
        </authorList>
    </citation>
    <scope>NUCLEOTIDE SEQUENCE [LARGE SCALE GENOMIC DNA]</scope>
    <source>
        <strain evidence="2 3">EEAB3T1</strain>
    </source>
</reference>
<evidence type="ECO:0000313" key="3">
    <source>
        <dbReference type="Proteomes" id="UP000265964"/>
    </source>
</evidence>
<evidence type="ECO:0000256" key="1">
    <source>
        <dbReference type="SAM" id="MobiDB-lite"/>
    </source>
</evidence>
<gene>
    <name evidence="2" type="ORF">CKF59_03010</name>
</gene>
<dbReference type="Proteomes" id="UP000265964">
    <property type="component" value="Unassembled WGS sequence"/>
</dbReference>